<dbReference type="STRING" id="1707952.A6A03_10770"/>
<comment type="caution">
    <text evidence="2">The sequence shown here is derived from an EMBL/GenBank/DDBJ whole genome shotgun (WGS) entry which is preliminary data.</text>
</comment>
<accession>A0A178ME57</accession>
<keyword evidence="3" id="KW-1185">Reference proteome</keyword>
<evidence type="ECO:0000313" key="2">
    <source>
        <dbReference type="EMBL" id="OAN47100.1"/>
    </source>
</evidence>
<name>A0A178ME57_9CHLR</name>
<dbReference type="AlphaFoldDB" id="A0A178ME57"/>
<gene>
    <name evidence="2" type="ORF">A6A03_10770</name>
</gene>
<keyword evidence="1" id="KW-0472">Membrane</keyword>
<evidence type="ECO:0000256" key="1">
    <source>
        <dbReference type="SAM" id="Phobius"/>
    </source>
</evidence>
<evidence type="ECO:0000313" key="3">
    <source>
        <dbReference type="Proteomes" id="UP000078287"/>
    </source>
</evidence>
<feature type="transmembrane region" description="Helical" evidence="1">
    <location>
        <begin position="49"/>
        <end position="70"/>
    </location>
</feature>
<organism evidence="2 3">
    <name type="scientific">Chloroflexus islandicus</name>
    <dbReference type="NCBI Taxonomy" id="1707952"/>
    <lineage>
        <taxon>Bacteria</taxon>
        <taxon>Bacillati</taxon>
        <taxon>Chloroflexota</taxon>
        <taxon>Chloroflexia</taxon>
        <taxon>Chloroflexales</taxon>
        <taxon>Chloroflexineae</taxon>
        <taxon>Chloroflexaceae</taxon>
        <taxon>Chloroflexus</taxon>
    </lineage>
</organism>
<proteinExistence type="predicted"/>
<keyword evidence="1" id="KW-0812">Transmembrane</keyword>
<keyword evidence="1" id="KW-1133">Transmembrane helix</keyword>
<dbReference type="Proteomes" id="UP000078287">
    <property type="component" value="Unassembled WGS sequence"/>
</dbReference>
<dbReference type="EMBL" id="LWQS01000039">
    <property type="protein sequence ID" value="OAN47100.1"/>
    <property type="molecule type" value="Genomic_DNA"/>
</dbReference>
<sequence length="111" mass="11980">MPALDLLAERIHTRTLSLNASVVELAYSRRGVALSGITTGDIDGGVVPFIAIQLVLVVILVFFPQLALYCRQSRLAARVRHPMPAYKNSGWSVTLHPLALGKLIGLRSGCS</sequence>
<reference evidence="2 3" key="1">
    <citation type="submission" date="2016-04" db="EMBL/GenBank/DDBJ databases">
        <title>Chloroflexus islandicus sp. nov., a thermophilic filamentous anoxygenic phototrophic bacterium from geyser Strokkur (Iceland).</title>
        <authorList>
            <person name="Gaisin V.A."/>
            <person name="Kalashnikov A.M."/>
            <person name="Sukhacheva M.V."/>
            <person name="Grouzdev D.S."/>
            <person name="Ivanov T.M."/>
            <person name="Kuznetsov B."/>
            <person name="Gorlenko V.M."/>
        </authorList>
    </citation>
    <scope>NUCLEOTIDE SEQUENCE [LARGE SCALE GENOMIC DNA]</scope>
    <source>
        <strain evidence="3">isl-2</strain>
    </source>
</reference>
<protein>
    <submittedName>
        <fullName evidence="2">Uncharacterized protein</fullName>
    </submittedName>
</protein>